<keyword evidence="1" id="KW-1133">Transmembrane helix</keyword>
<protein>
    <submittedName>
        <fullName evidence="2">Uncharacterized protein</fullName>
    </submittedName>
</protein>
<organism evidence="2 3">
    <name type="scientific">Butyrivibrio hungatei</name>
    <dbReference type="NCBI Taxonomy" id="185008"/>
    <lineage>
        <taxon>Bacteria</taxon>
        <taxon>Bacillati</taxon>
        <taxon>Bacillota</taxon>
        <taxon>Clostridia</taxon>
        <taxon>Lachnospirales</taxon>
        <taxon>Lachnospiraceae</taxon>
        <taxon>Butyrivibrio</taxon>
    </lineage>
</organism>
<feature type="transmembrane region" description="Helical" evidence="1">
    <location>
        <begin position="6"/>
        <end position="25"/>
    </location>
</feature>
<keyword evidence="3" id="KW-1185">Reference proteome</keyword>
<dbReference type="KEGG" id="bhu:bhn_I2606"/>
<keyword evidence="1" id="KW-0472">Membrane</keyword>
<proteinExistence type="predicted"/>
<evidence type="ECO:0000313" key="3">
    <source>
        <dbReference type="Proteomes" id="UP000179284"/>
    </source>
</evidence>
<dbReference type="Proteomes" id="UP000179284">
    <property type="component" value="Chromosome I"/>
</dbReference>
<dbReference type="OrthoDB" id="1828236at2"/>
<evidence type="ECO:0000256" key="1">
    <source>
        <dbReference type="SAM" id="Phobius"/>
    </source>
</evidence>
<reference evidence="3" key="1">
    <citation type="submission" date="2016-10" db="EMBL/GenBank/DDBJ databases">
        <title>The complete genome sequence of the rumen bacterium Butyrivibrio hungatei MB2003.</title>
        <authorList>
            <person name="Palevich N."/>
            <person name="Kelly W.J."/>
            <person name="Leahy S.C."/>
            <person name="Altermann E."/>
            <person name="Rakonjac J."/>
            <person name="Attwood G.T."/>
        </authorList>
    </citation>
    <scope>NUCLEOTIDE SEQUENCE [LARGE SCALE GENOMIC DNA]</scope>
    <source>
        <strain evidence="3">MB2003</strain>
    </source>
</reference>
<keyword evidence="1" id="KW-0812">Transmembrane</keyword>
<dbReference type="RefSeq" id="WP_071177220.1">
    <property type="nucleotide sequence ID" value="NZ_CP017831.1"/>
</dbReference>
<name>A0A1D9P4W8_9FIRM</name>
<evidence type="ECO:0000313" key="2">
    <source>
        <dbReference type="EMBL" id="AOZ97638.1"/>
    </source>
</evidence>
<dbReference type="AlphaFoldDB" id="A0A1D9P4W8"/>
<gene>
    <name evidence="2" type="ORF">bhn_I2606</name>
</gene>
<sequence length="157" mass="17286">MSTGAIVAIVIAVILVAAIVALIIVGKKAQKKQEEQQVQLDAMKQTLTMLIIDKKRMKLNESGLPQSVIEQTPKLLRRSKLPILKVRVGNRVMSLICDEKIYDQVPVKKEVKASVSGIYVTEVKGLHGKVQAPEQKKGFFKNLVAKAQEKAGAKMVK</sequence>
<accession>A0A1D9P4W8</accession>
<dbReference type="EMBL" id="CP017831">
    <property type="protein sequence ID" value="AOZ97638.1"/>
    <property type="molecule type" value="Genomic_DNA"/>
</dbReference>